<evidence type="ECO:0008006" key="4">
    <source>
        <dbReference type="Google" id="ProtNLM"/>
    </source>
</evidence>
<dbReference type="EMBL" id="CP097637">
    <property type="protein sequence ID" value="URI11970.1"/>
    <property type="molecule type" value="Genomic_DNA"/>
</dbReference>
<proteinExistence type="predicted"/>
<keyword evidence="3" id="KW-1185">Reference proteome</keyword>
<keyword evidence="1" id="KW-0812">Transmembrane</keyword>
<protein>
    <recommendedName>
        <fullName evidence="4">StbC</fullName>
    </recommendedName>
</protein>
<keyword evidence="2" id="KW-0614">Plasmid</keyword>
<organism evidence="2 3">
    <name type="scientific">Aquincola tertiaricarbonis</name>
    <dbReference type="NCBI Taxonomy" id="391953"/>
    <lineage>
        <taxon>Bacteria</taxon>
        <taxon>Pseudomonadati</taxon>
        <taxon>Pseudomonadota</taxon>
        <taxon>Betaproteobacteria</taxon>
        <taxon>Burkholderiales</taxon>
        <taxon>Sphaerotilaceae</taxon>
        <taxon>Aquincola</taxon>
    </lineage>
</organism>
<evidence type="ECO:0000313" key="3">
    <source>
        <dbReference type="Proteomes" id="UP001056201"/>
    </source>
</evidence>
<evidence type="ECO:0000256" key="1">
    <source>
        <dbReference type="SAM" id="Phobius"/>
    </source>
</evidence>
<feature type="transmembrane region" description="Helical" evidence="1">
    <location>
        <begin position="119"/>
        <end position="142"/>
    </location>
</feature>
<name>A0ABY4SII1_AQUTE</name>
<dbReference type="Proteomes" id="UP001056201">
    <property type="component" value="Plasmid A"/>
</dbReference>
<gene>
    <name evidence="2" type="ORF">MW290_32265</name>
</gene>
<keyword evidence="1" id="KW-1133">Transmembrane helix</keyword>
<dbReference type="RefSeq" id="WP_250200162.1">
    <property type="nucleotide sequence ID" value="NZ_CP097637.1"/>
</dbReference>
<reference evidence="2" key="1">
    <citation type="submission" date="2022-05" db="EMBL/GenBank/DDBJ databases">
        <title>An RpoN-dependent PEP-CTERM gene is involved in floc formation of an Aquincola tertiaricarbonis strain.</title>
        <authorList>
            <person name="Qiu D."/>
            <person name="Xia M."/>
        </authorList>
    </citation>
    <scope>NUCLEOTIDE SEQUENCE</scope>
    <source>
        <strain evidence="2">RN12</strain>
        <plasmid evidence="2">A</plasmid>
    </source>
</reference>
<geneLocation type="plasmid" evidence="2 3">
    <name>A</name>
</geneLocation>
<sequence>MDRPLVGTEQPAPGSALDFLIAELLGDVGKVDAAIKTLRDRLGDTEDRIRSAGTAAANTVVEVTQQAFAELADKRAQEEFKHVHAARVEAANLRSAFMIEARAVLRQIQVAKLKQTRHFIMASALIATVSCLAGVAMGYALANGWSP</sequence>
<keyword evidence="1" id="KW-0472">Membrane</keyword>
<evidence type="ECO:0000313" key="2">
    <source>
        <dbReference type="EMBL" id="URI11970.1"/>
    </source>
</evidence>
<accession>A0ABY4SII1</accession>